<sequence>MRVFALGCVVLVATLCCSGQQKITAAGVLTANGVPDSLILPGERSLLLTSVSTETFGPNRYIAWLPIDSGDAIGGPLTVVRYNTTDHHIERRVYKDGDGVRDARYKGMPAGREVSGMCFENDLGDWREQGGWLTLGFHVNPSEGCAFIFDDKFNFRFEIDGWIWTAVGRSLIVVENLRHFAPTHPNALDVFSPVTGKLEPIYPRPDDPVRSAYQKRLKPVMATPQECAAKNLSCDLHSIDADIDDITVISPTSFRFDITLSATGMGGTAEKEVPSLTTRYLATSIGGSWKVKPIRLPRGHD</sequence>
<evidence type="ECO:0000313" key="1">
    <source>
        <dbReference type="EMBL" id="QEE28538.1"/>
    </source>
</evidence>
<dbReference type="RefSeq" id="WP_147647728.1">
    <property type="nucleotide sequence ID" value="NZ_CP042806.1"/>
</dbReference>
<organism evidence="1 2">
    <name type="scientific">Terriglobus albidus</name>
    <dbReference type="NCBI Taxonomy" id="1592106"/>
    <lineage>
        <taxon>Bacteria</taxon>
        <taxon>Pseudomonadati</taxon>
        <taxon>Acidobacteriota</taxon>
        <taxon>Terriglobia</taxon>
        <taxon>Terriglobales</taxon>
        <taxon>Acidobacteriaceae</taxon>
        <taxon>Terriglobus</taxon>
    </lineage>
</organism>
<proteinExistence type="predicted"/>
<accession>A0A5B9E8V0</accession>
<dbReference type="EMBL" id="CP042806">
    <property type="protein sequence ID" value="QEE28538.1"/>
    <property type="molecule type" value="Genomic_DNA"/>
</dbReference>
<keyword evidence="2" id="KW-1185">Reference proteome</keyword>
<gene>
    <name evidence="1" type="ORF">FTW19_11345</name>
</gene>
<evidence type="ECO:0000313" key="2">
    <source>
        <dbReference type="Proteomes" id="UP000321820"/>
    </source>
</evidence>
<protein>
    <submittedName>
        <fullName evidence="1">Uncharacterized protein</fullName>
    </submittedName>
</protein>
<reference evidence="1 2" key="1">
    <citation type="submission" date="2019-08" db="EMBL/GenBank/DDBJ databases">
        <title>Complete genome sequence of Terriglobus albidus strain ORNL.</title>
        <authorList>
            <person name="Podar M."/>
        </authorList>
    </citation>
    <scope>NUCLEOTIDE SEQUENCE [LARGE SCALE GENOMIC DNA]</scope>
    <source>
        <strain evidence="1 2">ORNL</strain>
    </source>
</reference>
<name>A0A5B9E8V0_9BACT</name>
<dbReference type="AlphaFoldDB" id="A0A5B9E8V0"/>
<dbReference type="KEGG" id="talb:FTW19_11345"/>
<dbReference type="Proteomes" id="UP000321820">
    <property type="component" value="Chromosome"/>
</dbReference>
<dbReference type="OrthoDB" id="126511at2"/>